<proteinExistence type="predicted"/>
<keyword evidence="1" id="KW-1133">Transmembrane helix</keyword>
<organism evidence="2 3">
    <name type="scientific">Pythium oligandrum</name>
    <name type="common">Mycoparasitic fungus</name>
    <dbReference type="NCBI Taxonomy" id="41045"/>
    <lineage>
        <taxon>Eukaryota</taxon>
        <taxon>Sar</taxon>
        <taxon>Stramenopiles</taxon>
        <taxon>Oomycota</taxon>
        <taxon>Peronosporomycetes</taxon>
        <taxon>Pythiales</taxon>
        <taxon>Pythiaceae</taxon>
        <taxon>Pythium</taxon>
    </lineage>
</organism>
<keyword evidence="1" id="KW-0472">Membrane</keyword>
<feature type="transmembrane region" description="Helical" evidence="1">
    <location>
        <begin position="473"/>
        <end position="497"/>
    </location>
</feature>
<reference evidence="2" key="1">
    <citation type="submission" date="2019-03" db="EMBL/GenBank/DDBJ databases">
        <title>Long read genome sequence of the mycoparasitic Pythium oligandrum ATCC 38472 isolated from sugarbeet rhizosphere.</title>
        <authorList>
            <person name="Gaulin E."/>
        </authorList>
    </citation>
    <scope>NUCLEOTIDE SEQUENCE</scope>
    <source>
        <strain evidence="2">ATCC 38472_TT</strain>
    </source>
</reference>
<keyword evidence="1" id="KW-0812">Transmembrane</keyword>
<feature type="transmembrane region" description="Helical" evidence="1">
    <location>
        <begin position="295"/>
        <end position="315"/>
    </location>
</feature>
<comment type="caution">
    <text evidence="2">The sequence shown here is derived from an EMBL/GenBank/DDBJ whole genome shotgun (WGS) entry which is preliminary data.</text>
</comment>
<accession>A0A8K1CJA4</accession>
<gene>
    <name evidence="2" type="ORF">Poli38472_011372</name>
</gene>
<feature type="transmembrane region" description="Helical" evidence="1">
    <location>
        <begin position="12"/>
        <end position="29"/>
    </location>
</feature>
<protein>
    <submittedName>
        <fullName evidence="2">Uncharacterized protein</fullName>
    </submittedName>
</protein>
<evidence type="ECO:0000313" key="2">
    <source>
        <dbReference type="EMBL" id="TMW64492.1"/>
    </source>
</evidence>
<dbReference type="Proteomes" id="UP000794436">
    <property type="component" value="Unassembled WGS sequence"/>
</dbReference>
<sequence length="640" mass="73139">MPIYTKARVTKTRLFGAILWVMISIFSITDPLRVLFAVLSRLQPGLGVRKWDGATEYTLPADYKNSPDVEHLQIKILDGTFDQGKFDIYWLKSSMAKKEHVYVFVGELTAKNGTSWEFPDEICLNQWSATEIIRLTDVDLTTPHMLDKEWFPCYVEVRYDGTFVPVQQFYAGEYMCREVALWTLHDYDRTWFELFVPNPDNKLEVLSLEVNPQQHKTAKQWRYPHSTFRIGGGGAMINSKLFMNQKYLVFEEEEVQRCSRPAIWKDGHLRQFVDSRANLSLIVDGYFELTVRGLIYIYIVLMRFVYVYIPLYRYVRAHGFPVNGTFDPIHAGLRYGVEIALLAFGGLVSLDEIIGTFLMLHESRTVTYVEYLWLCTQACKILWIPVAFVTLFAIIVRIATGGQVQFRVSPDAYPLLVPFLVFYAGPRIVDSTPDLFQHYHATTAGLGHISNSAKSSAGGVRTVMSLLHIVSPVLWPCTLILLGVSSLQQFSGLYLLIPGYRGNDHNLRFVTERRAISHDLLLHEHAVGPNKFTQSLGLVLSGYERALLQGFDLPILVHRGKPILLFDETAAENFHGNPHVHMLSVIVAVEDRLYLHPLDLGKTKLAVHVILPLHWEYTSVPSPADRIREGKMFQVRPRQE</sequence>
<name>A0A8K1CJA4_PYTOL</name>
<evidence type="ECO:0000313" key="3">
    <source>
        <dbReference type="Proteomes" id="UP000794436"/>
    </source>
</evidence>
<dbReference type="EMBL" id="SPLM01000039">
    <property type="protein sequence ID" value="TMW64492.1"/>
    <property type="molecule type" value="Genomic_DNA"/>
</dbReference>
<dbReference type="AlphaFoldDB" id="A0A8K1CJA4"/>
<evidence type="ECO:0000256" key="1">
    <source>
        <dbReference type="SAM" id="Phobius"/>
    </source>
</evidence>
<feature type="transmembrane region" description="Helical" evidence="1">
    <location>
        <begin position="335"/>
        <end position="361"/>
    </location>
</feature>
<keyword evidence="3" id="KW-1185">Reference proteome</keyword>
<feature type="transmembrane region" description="Helical" evidence="1">
    <location>
        <begin position="381"/>
        <end position="400"/>
    </location>
</feature>